<accession>A0ABT5FA78</accession>
<dbReference type="SMART" id="SM00304">
    <property type="entry name" value="HAMP"/>
    <property type="match status" value="1"/>
</dbReference>
<dbReference type="Gene3D" id="6.10.340.10">
    <property type="match status" value="1"/>
</dbReference>
<protein>
    <recommendedName>
        <fullName evidence="3">histidine kinase</fullName>
        <ecNumber evidence="3">2.7.13.3</ecNumber>
    </recommendedName>
</protein>
<keyword evidence="8 13" id="KW-0418">Kinase</keyword>
<comment type="caution">
    <text evidence="13">The sequence shown here is derived from an EMBL/GenBank/DDBJ whole genome shotgun (WGS) entry which is preliminary data.</text>
</comment>
<evidence type="ECO:0000256" key="1">
    <source>
        <dbReference type="ARBA" id="ARBA00000085"/>
    </source>
</evidence>
<dbReference type="GO" id="GO:0016301">
    <property type="term" value="F:kinase activity"/>
    <property type="evidence" value="ECO:0007669"/>
    <property type="project" value="UniProtKB-KW"/>
</dbReference>
<feature type="domain" description="HAMP" evidence="12">
    <location>
        <begin position="121"/>
        <end position="173"/>
    </location>
</feature>
<dbReference type="EMBL" id="JAQOMS010000002">
    <property type="protein sequence ID" value="MDC2887964.1"/>
    <property type="molecule type" value="Genomic_DNA"/>
</dbReference>
<sequence>MLKNEPKSIRKKINSMLRKFYSGKEISTAEEFGNIQIFITKDERSTHQLFKKHLKQQIEHYKEIDPDLSEHKPALVKIIEKRHKSANKGQSFLLEKMINSITYIIIFTSILGIIFVFWLSNKISQPMNNLTLGFRKIEQGEKDVEVEVSGTNEIQFAITQFNAMSKQLVLLEQMETKLSERSHLEEIGDVSKGIAHALRNPLHTIGLAIDQLQKPDCDETTKLQLLDNIKVKISQLNKSIAALLTLTSGKMERGAKIDINSLIKDVTLELKQSHPSNTKPLEIEFELGEQSFVVGELNELRSILHTIIFNGYEAAISHNPDVLKLKINKYENDDQTCITVSDNGGGIDKNIEPQLFAPHVSSKAEGAGMGLYIGKRIAELYYNGSLNLKNTSEGAKATLILRKQG</sequence>
<dbReference type="CDD" id="cd00082">
    <property type="entry name" value="HisKA"/>
    <property type="match status" value="1"/>
</dbReference>
<evidence type="ECO:0000256" key="6">
    <source>
        <dbReference type="ARBA" id="ARBA00022679"/>
    </source>
</evidence>
<keyword evidence="7" id="KW-0547">Nucleotide-binding</keyword>
<keyword evidence="10" id="KW-1133">Transmembrane helix</keyword>
<evidence type="ECO:0000256" key="5">
    <source>
        <dbReference type="ARBA" id="ARBA00022553"/>
    </source>
</evidence>
<evidence type="ECO:0000256" key="10">
    <source>
        <dbReference type="SAM" id="Phobius"/>
    </source>
</evidence>
<evidence type="ECO:0000313" key="13">
    <source>
        <dbReference type="EMBL" id="MDC2887964.1"/>
    </source>
</evidence>
<evidence type="ECO:0000256" key="4">
    <source>
        <dbReference type="ARBA" id="ARBA00022475"/>
    </source>
</evidence>
<keyword evidence="5" id="KW-0597">Phosphoprotein</keyword>
<dbReference type="InterPro" id="IPR036890">
    <property type="entry name" value="HATPase_C_sf"/>
</dbReference>
<dbReference type="SMART" id="SM00388">
    <property type="entry name" value="HisKA"/>
    <property type="match status" value="1"/>
</dbReference>
<dbReference type="PRINTS" id="PR00344">
    <property type="entry name" value="BCTRLSENSOR"/>
</dbReference>
<organism evidence="13 14">
    <name type="scientific">Psychrosphaera algicola</name>
    <dbReference type="NCBI Taxonomy" id="3023714"/>
    <lineage>
        <taxon>Bacteria</taxon>
        <taxon>Pseudomonadati</taxon>
        <taxon>Pseudomonadota</taxon>
        <taxon>Gammaproteobacteria</taxon>
        <taxon>Alteromonadales</taxon>
        <taxon>Pseudoalteromonadaceae</taxon>
        <taxon>Psychrosphaera</taxon>
    </lineage>
</organism>
<dbReference type="SUPFAM" id="SSF55874">
    <property type="entry name" value="ATPase domain of HSP90 chaperone/DNA topoisomerase II/histidine kinase"/>
    <property type="match status" value="1"/>
</dbReference>
<feature type="domain" description="Histidine kinase" evidence="11">
    <location>
        <begin position="193"/>
        <end position="405"/>
    </location>
</feature>
<dbReference type="SUPFAM" id="SSF47384">
    <property type="entry name" value="Homodimeric domain of signal transducing histidine kinase"/>
    <property type="match status" value="1"/>
</dbReference>
<dbReference type="Pfam" id="PF00512">
    <property type="entry name" value="HisKA"/>
    <property type="match status" value="1"/>
</dbReference>
<dbReference type="InterPro" id="IPR003660">
    <property type="entry name" value="HAMP_dom"/>
</dbReference>
<dbReference type="InterPro" id="IPR050980">
    <property type="entry name" value="2C_sensor_his_kinase"/>
</dbReference>
<dbReference type="InterPro" id="IPR005467">
    <property type="entry name" value="His_kinase_dom"/>
</dbReference>
<keyword evidence="14" id="KW-1185">Reference proteome</keyword>
<keyword evidence="6" id="KW-0808">Transferase</keyword>
<evidence type="ECO:0000256" key="7">
    <source>
        <dbReference type="ARBA" id="ARBA00022741"/>
    </source>
</evidence>
<keyword evidence="10" id="KW-0812">Transmembrane</keyword>
<evidence type="ECO:0000259" key="11">
    <source>
        <dbReference type="PROSITE" id="PS50109"/>
    </source>
</evidence>
<dbReference type="PANTHER" id="PTHR44936:SF10">
    <property type="entry name" value="SENSOR PROTEIN RSTB"/>
    <property type="match status" value="1"/>
</dbReference>
<dbReference type="InterPro" id="IPR003661">
    <property type="entry name" value="HisK_dim/P_dom"/>
</dbReference>
<evidence type="ECO:0000256" key="2">
    <source>
        <dbReference type="ARBA" id="ARBA00004651"/>
    </source>
</evidence>
<keyword evidence="10" id="KW-0472">Membrane</keyword>
<dbReference type="PROSITE" id="PS50885">
    <property type="entry name" value="HAMP"/>
    <property type="match status" value="1"/>
</dbReference>
<dbReference type="InterPro" id="IPR004358">
    <property type="entry name" value="Sig_transdc_His_kin-like_C"/>
</dbReference>
<keyword evidence="9" id="KW-0067">ATP-binding</keyword>
<dbReference type="RefSeq" id="WP_272179713.1">
    <property type="nucleotide sequence ID" value="NZ_JAQOMS010000002.1"/>
</dbReference>
<dbReference type="Proteomes" id="UP001528411">
    <property type="component" value="Unassembled WGS sequence"/>
</dbReference>
<keyword evidence="4" id="KW-1003">Cell membrane</keyword>
<name>A0ABT5FA78_9GAMM</name>
<gene>
    <name evidence="13" type="ORF">PN838_02880</name>
</gene>
<reference evidence="13 14" key="1">
    <citation type="submission" date="2023-01" db="EMBL/GenBank/DDBJ databases">
        <title>Psychrosphaera sp. nov., isolated from marine algae.</title>
        <authorList>
            <person name="Bayburt H."/>
            <person name="Choi B.J."/>
            <person name="Kim J.M."/>
            <person name="Choi D.G."/>
            <person name="Jeon C.O."/>
        </authorList>
    </citation>
    <scope>NUCLEOTIDE SEQUENCE [LARGE SCALE GENOMIC DNA]</scope>
    <source>
        <strain evidence="13 14">G1-22</strain>
    </source>
</reference>
<dbReference type="EC" id="2.7.13.3" evidence="3"/>
<proteinExistence type="predicted"/>
<comment type="catalytic activity">
    <reaction evidence="1">
        <text>ATP + protein L-histidine = ADP + protein N-phospho-L-histidine.</text>
        <dbReference type="EC" id="2.7.13.3"/>
    </reaction>
</comment>
<dbReference type="InterPro" id="IPR036097">
    <property type="entry name" value="HisK_dim/P_sf"/>
</dbReference>
<dbReference type="Pfam" id="PF02518">
    <property type="entry name" value="HATPase_c"/>
    <property type="match status" value="1"/>
</dbReference>
<dbReference type="Gene3D" id="3.30.565.10">
    <property type="entry name" value="Histidine kinase-like ATPase, C-terminal domain"/>
    <property type="match status" value="1"/>
</dbReference>
<dbReference type="PANTHER" id="PTHR44936">
    <property type="entry name" value="SENSOR PROTEIN CREC"/>
    <property type="match status" value="1"/>
</dbReference>
<dbReference type="Gene3D" id="1.10.287.130">
    <property type="match status" value="1"/>
</dbReference>
<dbReference type="PROSITE" id="PS50109">
    <property type="entry name" value="HIS_KIN"/>
    <property type="match status" value="1"/>
</dbReference>
<evidence type="ECO:0000259" key="12">
    <source>
        <dbReference type="PROSITE" id="PS50885"/>
    </source>
</evidence>
<evidence type="ECO:0000313" key="14">
    <source>
        <dbReference type="Proteomes" id="UP001528411"/>
    </source>
</evidence>
<evidence type="ECO:0000256" key="9">
    <source>
        <dbReference type="ARBA" id="ARBA00022840"/>
    </source>
</evidence>
<dbReference type="CDD" id="cd06225">
    <property type="entry name" value="HAMP"/>
    <property type="match status" value="1"/>
</dbReference>
<feature type="transmembrane region" description="Helical" evidence="10">
    <location>
        <begin position="101"/>
        <end position="120"/>
    </location>
</feature>
<evidence type="ECO:0000256" key="8">
    <source>
        <dbReference type="ARBA" id="ARBA00022777"/>
    </source>
</evidence>
<dbReference type="SMART" id="SM00387">
    <property type="entry name" value="HATPase_c"/>
    <property type="match status" value="1"/>
</dbReference>
<comment type="subcellular location">
    <subcellularLocation>
        <location evidence="2">Cell membrane</location>
        <topology evidence="2">Multi-pass membrane protein</topology>
    </subcellularLocation>
</comment>
<dbReference type="InterPro" id="IPR003594">
    <property type="entry name" value="HATPase_dom"/>
</dbReference>
<evidence type="ECO:0000256" key="3">
    <source>
        <dbReference type="ARBA" id="ARBA00012438"/>
    </source>
</evidence>
<dbReference type="Pfam" id="PF00672">
    <property type="entry name" value="HAMP"/>
    <property type="match status" value="1"/>
</dbReference>